<name>A0A060TAG9_BLAAD</name>
<proteinExistence type="predicted"/>
<dbReference type="AlphaFoldDB" id="A0A060TAG9"/>
<protein>
    <submittedName>
        <fullName evidence="2">ARAD1B00154p</fullName>
        <ecNumber evidence="2">6.2.1.16</ecNumber>
    </submittedName>
</protein>
<keyword evidence="1" id="KW-1133">Transmembrane helix</keyword>
<organism evidence="2">
    <name type="scientific">Blastobotrys adeninivorans</name>
    <name type="common">Yeast</name>
    <name type="synonym">Arxula adeninivorans</name>
    <dbReference type="NCBI Taxonomy" id="409370"/>
    <lineage>
        <taxon>Eukaryota</taxon>
        <taxon>Fungi</taxon>
        <taxon>Dikarya</taxon>
        <taxon>Ascomycota</taxon>
        <taxon>Saccharomycotina</taxon>
        <taxon>Dipodascomycetes</taxon>
        <taxon>Dipodascales</taxon>
        <taxon>Trichomonascaceae</taxon>
        <taxon>Blastobotrys</taxon>
    </lineage>
</organism>
<reference evidence="2" key="1">
    <citation type="submission" date="2014-02" db="EMBL/GenBank/DDBJ databases">
        <authorList>
            <person name="Genoscope - CEA"/>
        </authorList>
    </citation>
    <scope>NUCLEOTIDE SEQUENCE</scope>
    <source>
        <strain evidence="2">LS3</strain>
    </source>
</reference>
<reference evidence="2" key="2">
    <citation type="submission" date="2014-06" db="EMBL/GenBank/DDBJ databases">
        <title>The complete genome of Blastobotrys (Arxula) adeninivorans LS3 - a yeast of biotechnological interest.</title>
        <authorList>
            <person name="Kunze G."/>
            <person name="Gaillardin C."/>
            <person name="Czernicka M."/>
            <person name="Durrens P."/>
            <person name="Martin T."/>
            <person name="Boer E."/>
            <person name="Gabaldon T."/>
            <person name="Cruz J."/>
            <person name="Talla E."/>
            <person name="Marck C."/>
            <person name="Goffeau A."/>
            <person name="Barbe V."/>
            <person name="Baret P."/>
            <person name="Baronian K."/>
            <person name="Beier S."/>
            <person name="Bleykasten C."/>
            <person name="Bode R."/>
            <person name="Casaregola S."/>
            <person name="Despons L."/>
            <person name="Fairhead C."/>
            <person name="Giersberg M."/>
            <person name="Gierski P."/>
            <person name="Hahnel U."/>
            <person name="Hartmann A."/>
            <person name="Jankowska D."/>
            <person name="Jubin C."/>
            <person name="Jung P."/>
            <person name="Lafontaine I."/>
            <person name="Leh-Louis V."/>
            <person name="Lemaire M."/>
            <person name="Marcet-Houben M."/>
            <person name="Mascher M."/>
            <person name="Morel G."/>
            <person name="Richard G.-F."/>
            <person name="Riechen J."/>
            <person name="Sacerdot C."/>
            <person name="Sarkar A."/>
            <person name="Savel G."/>
            <person name="Schacherer J."/>
            <person name="Sherman D."/>
            <person name="Straub M.-L."/>
            <person name="Stein N."/>
            <person name="Thierry A."/>
            <person name="Trautwein-Schult A."/>
            <person name="Westhof E."/>
            <person name="Worch S."/>
            <person name="Dujon B."/>
            <person name="Souciet J.-L."/>
            <person name="Wincker P."/>
            <person name="Scholz U."/>
            <person name="Neuveglise N."/>
        </authorList>
    </citation>
    <scope>NUCLEOTIDE SEQUENCE</scope>
    <source>
        <strain evidence="2">LS3</strain>
    </source>
</reference>
<dbReference type="PROSITE" id="PS51257">
    <property type="entry name" value="PROKAR_LIPOPROTEIN"/>
    <property type="match status" value="1"/>
</dbReference>
<keyword evidence="1" id="KW-0472">Membrane</keyword>
<keyword evidence="1" id="KW-0812">Transmembrane</keyword>
<evidence type="ECO:0000313" key="2">
    <source>
        <dbReference type="EMBL" id="CDP35892.1"/>
    </source>
</evidence>
<feature type="transmembrane region" description="Helical" evidence="1">
    <location>
        <begin position="12"/>
        <end position="35"/>
    </location>
</feature>
<evidence type="ECO:0000256" key="1">
    <source>
        <dbReference type="SAM" id="Phobius"/>
    </source>
</evidence>
<keyword evidence="2" id="KW-0436">Ligase</keyword>
<dbReference type="EMBL" id="HG937692">
    <property type="protein sequence ID" value="CDP35892.1"/>
    <property type="molecule type" value="Genomic_DNA"/>
</dbReference>
<feature type="transmembrane region" description="Helical" evidence="1">
    <location>
        <begin position="41"/>
        <end position="61"/>
    </location>
</feature>
<accession>A0A060TAG9</accession>
<sequence length="176" mass="18928">MYGSIRTHGRHSSCWSSICIGLVVVTTGCGVAEAWTRQSAMMGGLVWVAGGFGVLTVNAAWTSCSKFIPTFSTGQNDANTALSCVASLMAMVVSMGVTGILDDVYSGVNTSRDVKAPLLRINDHNHTISNWRKFNQLVADDTFNTMTFQEFLMPQGEGHSPKCMYSSAGGECCEHQ</sequence>
<gene>
    <name evidence="2" type="ORF">GNLVRS02_ARAD1B00154g</name>
</gene>
<dbReference type="EC" id="6.2.1.16" evidence="2"/>
<feature type="transmembrane region" description="Helical" evidence="1">
    <location>
        <begin position="81"/>
        <end position="101"/>
    </location>
</feature>
<dbReference type="GO" id="GO:0030729">
    <property type="term" value="F:acetoacetate-CoA ligase activity"/>
    <property type="evidence" value="ECO:0007669"/>
    <property type="project" value="UniProtKB-EC"/>
</dbReference>